<reference evidence="3" key="1">
    <citation type="journal article" date="2020" name="mSystems">
        <title>Genome- and Community-Level Interaction Insights into Carbon Utilization and Element Cycling Functions of Hydrothermarchaeota in Hydrothermal Sediment.</title>
        <authorList>
            <person name="Zhou Z."/>
            <person name="Liu Y."/>
            <person name="Xu W."/>
            <person name="Pan J."/>
            <person name="Luo Z.H."/>
            <person name="Li M."/>
        </authorList>
    </citation>
    <scope>NUCLEOTIDE SEQUENCE [LARGE SCALE GENOMIC DNA]</scope>
    <source>
        <strain evidence="3">SpSt-114</strain>
    </source>
</reference>
<organism evidence="3">
    <name type="scientific">Thermocrinis ruber</name>
    <dbReference type="NCBI Taxonomy" id="75906"/>
    <lineage>
        <taxon>Bacteria</taxon>
        <taxon>Pseudomonadati</taxon>
        <taxon>Aquificota</taxon>
        <taxon>Aquificia</taxon>
        <taxon>Aquificales</taxon>
        <taxon>Aquificaceae</taxon>
        <taxon>Thermocrinis</taxon>
    </lineage>
</organism>
<keyword evidence="2" id="KW-0175">Coiled coil</keyword>
<dbReference type="EMBL" id="DSAC01000092">
    <property type="protein sequence ID" value="HHO74409.1"/>
    <property type="molecule type" value="Genomic_DNA"/>
</dbReference>
<dbReference type="AlphaFoldDB" id="A0A7C5SZM2"/>
<comment type="similarity">
    <text evidence="1">Belongs to the outer membrane factor (OMF) (TC 1.B.17) family.</text>
</comment>
<protein>
    <submittedName>
        <fullName evidence="3">TolC family protein</fullName>
    </submittedName>
</protein>
<dbReference type="Gene3D" id="1.20.1600.10">
    <property type="entry name" value="Outer membrane efflux proteins (OEP)"/>
    <property type="match status" value="1"/>
</dbReference>
<name>A0A7C5SZM2_9AQUI</name>
<evidence type="ECO:0000256" key="1">
    <source>
        <dbReference type="ARBA" id="ARBA00007613"/>
    </source>
</evidence>
<proteinExistence type="inferred from homology"/>
<dbReference type="Pfam" id="PF02321">
    <property type="entry name" value="OEP"/>
    <property type="match status" value="1"/>
</dbReference>
<gene>
    <name evidence="3" type="ORF">ENN04_07255</name>
</gene>
<dbReference type="SUPFAM" id="SSF56954">
    <property type="entry name" value="Outer membrane efflux proteins (OEP)"/>
    <property type="match status" value="1"/>
</dbReference>
<accession>A0A7C5SZM2</accession>
<dbReference type="InterPro" id="IPR010131">
    <property type="entry name" value="MdtP/NodT-like"/>
</dbReference>
<evidence type="ECO:0000256" key="2">
    <source>
        <dbReference type="SAM" id="Coils"/>
    </source>
</evidence>
<dbReference type="PANTHER" id="PTHR30203">
    <property type="entry name" value="OUTER MEMBRANE CATION EFFLUX PROTEIN"/>
    <property type="match status" value="1"/>
</dbReference>
<comment type="caution">
    <text evidence="3">The sequence shown here is derived from an EMBL/GenBank/DDBJ whole genome shotgun (WGS) entry which is preliminary data.</text>
</comment>
<dbReference type="GO" id="GO:0015562">
    <property type="term" value="F:efflux transmembrane transporter activity"/>
    <property type="evidence" value="ECO:0007669"/>
    <property type="project" value="InterPro"/>
</dbReference>
<feature type="coiled-coil region" evidence="2">
    <location>
        <begin position="301"/>
        <end position="328"/>
    </location>
</feature>
<dbReference type="InterPro" id="IPR003423">
    <property type="entry name" value="OMP_efflux"/>
</dbReference>
<dbReference type="PANTHER" id="PTHR30203:SF24">
    <property type="entry name" value="BLR4935 PROTEIN"/>
    <property type="match status" value="1"/>
</dbReference>
<sequence>MWFLALMLFSFSFGIDLKNALESALEYSPSIKALKEEQKSFEGKALTYRSFLNPSVGVSFGNFGTSKESFNKNPLYGVSYSQPILLYPLGRLSKEATEKEKEAFGLQIEREKNQLKAEVYRSFYDALYKKELLRIAQENLKLSQELYNFVKRLYELGETTKLELFRAERELQTAKTELELARVDYQNALRSLSSLVGREVQEVEGRIEELKNLEPLNPDDTPQVRYYQLAIDGVRKNIELERLYAKPQVSIELLGEKVADRNYGYRLSVSTTLPLFYKREGEIIQLLARANSLKYQREREIINTRSQYEVIREKYNTLRREFEKTERELLPRAQEELSLAIKSYKLRTITLLELSDTKKRYLELLKYRAELLMKAHEEFSRYLSLGGKL</sequence>
<evidence type="ECO:0000313" key="3">
    <source>
        <dbReference type="EMBL" id="HHO74409.1"/>
    </source>
</evidence>